<organism evidence="1 2">
    <name type="scientific">Tothia fuscella</name>
    <dbReference type="NCBI Taxonomy" id="1048955"/>
    <lineage>
        <taxon>Eukaryota</taxon>
        <taxon>Fungi</taxon>
        <taxon>Dikarya</taxon>
        <taxon>Ascomycota</taxon>
        <taxon>Pezizomycotina</taxon>
        <taxon>Dothideomycetes</taxon>
        <taxon>Pleosporomycetidae</taxon>
        <taxon>Venturiales</taxon>
        <taxon>Cylindrosympodiaceae</taxon>
        <taxon>Tothia</taxon>
    </lineage>
</organism>
<protein>
    <submittedName>
        <fullName evidence="1">Uncharacterized protein</fullName>
    </submittedName>
</protein>
<reference evidence="1" key="1">
    <citation type="journal article" date="2020" name="Stud. Mycol.">
        <title>101 Dothideomycetes genomes: a test case for predicting lifestyles and emergence of pathogens.</title>
        <authorList>
            <person name="Haridas S."/>
            <person name="Albert R."/>
            <person name="Binder M."/>
            <person name="Bloem J."/>
            <person name="Labutti K."/>
            <person name="Salamov A."/>
            <person name="Andreopoulos B."/>
            <person name="Baker S."/>
            <person name="Barry K."/>
            <person name="Bills G."/>
            <person name="Bluhm B."/>
            <person name="Cannon C."/>
            <person name="Castanera R."/>
            <person name="Culley D."/>
            <person name="Daum C."/>
            <person name="Ezra D."/>
            <person name="Gonzalez J."/>
            <person name="Henrissat B."/>
            <person name="Kuo A."/>
            <person name="Liang C."/>
            <person name="Lipzen A."/>
            <person name="Lutzoni F."/>
            <person name="Magnuson J."/>
            <person name="Mondo S."/>
            <person name="Nolan M."/>
            <person name="Ohm R."/>
            <person name="Pangilinan J."/>
            <person name="Park H.-J."/>
            <person name="Ramirez L."/>
            <person name="Alfaro M."/>
            <person name="Sun H."/>
            <person name="Tritt A."/>
            <person name="Yoshinaga Y."/>
            <person name="Zwiers L.-H."/>
            <person name="Turgeon B."/>
            <person name="Goodwin S."/>
            <person name="Spatafora J."/>
            <person name="Crous P."/>
            <person name="Grigoriev I."/>
        </authorList>
    </citation>
    <scope>NUCLEOTIDE SEQUENCE</scope>
    <source>
        <strain evidence="1">CBS 130266</strain>
    </source>
</reference>
<dbReference type="AlphaFoldDB" id="A0A9P4NFD0"/>
<evidence type="ECO:0000313" key="2">
    <source>
        <dbReference type="Proteomes" id="UP000800235"/>
    </source>
</evidence>
<dbReference type="Proteomes" id="UP000800235">
    <property type="component" value="Unassembled WGS sequence"/>
</dbReference>
<dbReference type="EMBL" id="MU007129">
    <property type="protein sequence ID" value="KAF2418405.1"/>
    <property type="molecule type" value="Genomic_DNA"/>
</dbReference>
<proteinExistence type="predicted"/>
<evidence type="ECO:0000313" key="1">
    <source>
        <dbReference type="EMBL" id="KAF2418405.1"/>
    </source>
</evidence>
<sequence length="194" mass="22063">MALPLHIHPCVCIPVHENHPPPSDKPLRIQIQGPLESVQKLVPDATWHTKNFVYKFPQSAGPRLAKITSQALYGQETSQRQEPIVRDEYLAWVMEDRRPKDYIDYYGVTFDHLVPADDLDPEVLAISIIEVDHDDGAFADEVLPFKIVPTEYAGKQVLAVPRCCQIKKGSQDRRRINTLVIERDEKMRGNGLST</sequence>
<accession>A0A9P4NFD0</accession>
<comment type="caution">
    <text evidence="1">The sequence shown here is derived from an EMBL/GenBank/DDBJ whole genome shotgun (WGS) entry which is preliminary data.</text>
</comment>
<name>A0A9P4NFD0_9PEZI</name>
<keyword evidence="2" id="KW-1185">Reference proteome</keyword>
<gene>
    <name evidence="1" type="ORF">EJ08DRAFT_599542</name>
</gene>
<dbReference type="OrthoDB" id="5150140at2759"/>